<dbReference type="NCBIfam" id="TIGR04474">
    <property type="entry name" value="tcm_partner"/>
    <property type="match status" value="1"/>
</dbReference>
<evidence type="ECO:0008006" key="3">
    <source>
        <dbReference type="Google" id="ProtNLM"/>
    </source>
</evidence>
<accession>A0ABP8N8A4</accession>
<organism evidence="1 2">
    <name type="scientific">Nibrella saemangeumensis</name>
    <dbReference type="NCBI Taxonomy" id="1084526"/>
    <lineage>
        <taxon>Bacteria</taxon>
        <taxon>Pseudomonadati</taxon>
        <taxon>Bacteroidota</taxon>
        <taxon>Cytophagia</taxon>
        <taxon>Cytophagales</taxon>
        <taxon>Spirosomataceae</taxon>
        <taxon>Nibrella</taxon>
    </lineage>
</organism>
<proteinExistence type="predicted"/>
<keyword evidence="2" id="KW-1185">Reference proteome</keyword>
<gene>
    <name evidence="1" type="ORF">GCM10023189_36780</name>
</gene>
<evidence type="ECO:0000313" key="1">
    <source>
        <dbReference type="EMBL" id="GAA4461347.1"/>
    </source>
</evidence>
<evidence type="ECO:0000313" key="2">
    <source>
        <dbReference type="Proteomes" id="UP001501175"/>
    </source>
</evidence>
<name>A0ABP8N8A4_9BACT</name>
<dbReference type="Proteomes" id="UP001501175">
    <property type="component" value="Unassembled WGS sequence"/>
</dbReference>
<reference evidence="2" key="1">
    <citation type="journal article" date="2019" name="Int. J. Syst. Evol. Microbiol.">
        <title>The Global Catalogue of Microorganisms (GCM) 10K type strain sequencing project: providing services to taxonomists for standard genome sequencing and annotation.</title>
        <authorList>
            <consortium name="The Broad Institute Genomics Platform"/>
            <consortium name="The Broad Institute Genome Sequencing Center for Infectious Disease"/>
            <person name="Wu L."/>
            <person name="Ma J."/>
        </authorList>
    </citation>
    <scope>NUCLEOTIDE SEQUENCE [LARGE SCALE GENOMIC DNA]</scope>
    <source>
        <strain evidence="2">JCM 17927</strain>
    </source>
</reference>
<comment type="caution">
    <text evidence="1">The sequence shown here is derived from an EMBL/GenBank/DDBJ whole genome shotgun (WGS) entry which is preliminary data.</text>
</comment>
<sequence>MAKQKKENGEIKFSDKDDMKPHSEAKVALYGEYLKKYLAILSNAKFTSKLNIYDVFCGTGIYKNGKFGSPVRAFKAIQESRNFLIKNNLKVTPISLNINDGNPKSVDKVSLYLTQLNKEDRCCDLQITNLDASDAFKNIIAQLSSKSSRERSLIFIDPTGYKVIHRENLLTLLKLNTEVVLFLPVSFMYRFKEVVQKDYNKAAYVHLRRFLYEFFDESHPIRQEKEMDVFEFINHLEEALRFENTFYTTSFFLQRNTNNYYALFFITSNILGLQRIIDAKWEIDPEQGRGFVYEADAIPSQLPLFPEIKPPFFKLRMEELERKITLYISNNQNCTNCDLYQFVLTEGFRTPHANQVIKKLRQEPKIQVIDLETNKEVRGHGTYLDYDHFKNKHQRVAFKML</sequence>
<dbReference type="EMBL" id="BAABHD010000061">
    <property type="protein sequence ID" value="GAA4461347.1"/>
    <property type="molecule type" value="Genomic_DNA"/>
</dbReference>
<dbReference type="InterPro" id="IPR031009">
    <property type="entry name" value="Tcm_partner"/>
</dbReference>
<protein>
    <recommendedName>
        <fullName evidence="3">Three-Cys-motif partner protein</fullName>
    </recommendedName>
</protein>
<dbReference type="RefSeq" id="WP_345245690.1">
    <property type="nucleotide sequence ID" value="NZ_BAABHD010000061.1"/>
</dbReference>